<gene>
    <name evidence="5" type="ORF">MIZ03_1189</name>
</gene>
<keyword evidence="6" id="KW-1185">Reference proteome</keyword>
<evidence type="ECO:0000313" key="6">
    <source>
        <dbReference type="Proteomes" id="UP000824366"/>
    </source>
</evidence>
<dbReference type="InterPro" id="IPR016032">
    <property type="entry name" value="Sig_transdc_resp-reg_C-effctor"/>
</dbReference>
<accession>A0ABN6D2R8</accession>
<evidence type="ECO:0000259" key="4">
    <source>
        <dbReference type="PROSITE" id="PS50043"/>
    </source>
</evidence>
<keyword evidence="2" id="KW-0238">DNA-binding</keyword>
<proteinExistence type="predicted"/>
<feature type="domain" description="HTH luxR-type" evidence="4">
    <location>
        <begin position="1"/>
        <end position="62"/>
    </location>
</feature>
<dbReference type="Gene3D" id="1.10.10.10">
    <property type="entry name" value="Winged helix-like DNA-binding domain superfamily/Winged helix DNA-binding domain"/>
    <property type="match status" value="1"/>
</dbReference>
<sequence length="93" mass="10470">MIQCTQRESEVLVLLAHGLSNKTIAARLGISHNTVCDHVCSLIQRHGLSNRLELAVRASTRPWQIGSDSVPYQLTKVYSMTTASKKSEWMLFR</sequence>
<dbReference type="InterPro" id="IPR036388">
    <property type="entry name" value="WH-like_DNA-bd_sf"/>
</dbReference>
<dbReference type="PANTHER" id="PTHR44688">
    <property type="entry name" value="DNA-BINDING TRANSCRIPTIONAL ACTIVATOR DEVR_DOSR"/>
    <property type="match status" value="1"/>
</dbReference>
<name>A0ABN6D2R8_9BURK</name>
<dbReference type="EMBL" id="AP024238">
    <property type="protein sequence ID" value="BCO26309.1"/>
    <property type="molecule type" value="Genomic_DNA"/>
</dbReference>
<dbReference type="Pfam" id="PF00196">
    <property type="entry name" value="GerE"/>
    <property type="match status" value="1"/>
</dbReference>
<keyword evidence="1" id="KW-0805">Transcription regulation</keyword>
<keyword evidence="3" id="KW-0804">Transcription</keyword>
<dbReference type="Proteomes" id="UP000824366">
    <property type="component" value="Chromosome"/>
</dbReference>
<dbReference type="PRINTS" id="PR00038">
    <property type="entry name" value="HTHLUXR"/>
</dbReference>
<dbReference type="PROSITE" id="PS00622">
    <property type="entry name" value="HTH_LUXR_1"/>
    <property type="match status" value="1"/>
</dbReference>
<dbReference type="CDD" id="cd06170">
    <property type="entry name" value="LuxR_C_like"/>
    <property type="match status" value="1"/>
</dbReference>
<protein>
    <recommendedName>
        <fullName evidence="4">HTH luxR-type domain-containing protein</fullName>
    </recommendedName>
</protein>
<evidence type="ECO:0000256" key="3">
    <source>
        <dbReference type="ARBA" id="ARBA00023163"/>
    </source>
</evidence>
<evidence type="ECO:0000313" key="5">
    <source>
        <dbReference type="EMBL" id="BCO26309.1"/>
    </source>
</evidence>
<dbReference type="SUPFAM" id="SSF46894">
    <property type="entry name" value="C-terminal effector domain of the bipartite response regulators"/>
    <property type="match status" value="1"/>
</dbReference>
<dbReference type="SMART" id="SM00421">
    <property type="entry name" value="HTH_LUXR"/>
    <property type="match status" value="1"/>
</dbReference>
<dbReference type="PROSITE" id="PS50043">
    <property type="entry name" value="HTH_LUXR_2"/>
    <property type="match status" value="1"/>
</dbReference>
<dbReference type="PANTHER" id="PTHR44688:SF16">
    <property type="entry name" value="DNA-BINDING TRANSCRIPTIONAL ACTIVATOR DEVR_DOSR"/>
    <property type="match status" value="1"/>
</dbReference>
<reference evidence="5 6" key="1">
    <citation type="journal article" date="2021" name="Microbiol. Spectr.">
        <title>A Single Bacterium Capable of Oxidation and Reduction of Iron at Circumneutral pH.</title>
        <authorList>
            <person name="Kato S."/>
            <person name="Ohkuma M."/>
        </authorList>
    </citation>
    <scope>NUCLEOTIDE SEQUENCE [LARGE SCALE GENOMIC DNA]</scope>
    <source>
        <strain evidence="5 6">MIZ03</strain>
    </source>
</reference>
<dbReference type="InterPro" id="IPR000792">
    <property type="entry name" value="Tscrpt_reg_LuxR_C"/>
</dbReference>
<organism evidence="5 6">
    <name type="scientific">Rhodoferax lithotrophicus</name>
    <dbReference type="NCBI Taxonomy" id="2798804"/>
    <lineage>
        <taxon>Bacteria</taxon>
        <taxon>Pseudomonadati</taxon>
        <taxon>Pseudomonadota</taxon>
        <taxon>Betaproteobacteria</taxon>
        <taxon>Burkholderiales</taxon>
        <taxon>Comamonadaceae</taxon>
        <taxon>Rhodoferax</taxon>
    </lineage>
</organism>
<evidence type="ECO:0000256" key="1">
    <source>
        <dbReference type="ARBA" id="ARBA00023015"/>
    </source>
</evidence>
<evidence type="ECO:0000256" key="2">
    <source>
        <dbReference type="ARBA" id="ARBA00023125"/>
    </source>
</evidence>